<evidence type="ECO:0000256" key="1">
    <source>
        <dbReference type="SAM" id="MobiDB-lite"/>
    </source>
</evidence>
<comment type="caution">
    <text evidence="3">The sequence shown here is derived from an EMBL/GenBank/DDBJ whole genome shotgun (WGS) entry which is preliminary data.</text>
</comment>
<gene>
    <name evidence="3" type="ORF">D9611_008215</name>
</gene>
<reference evidence="3 4" key="1">
    <citation type="journal article" date="2020" name="ISME J.">
        <title>Uncovering the hidden diversity of litter-decomposition mechanisms in mushroom-forming fungi.</title>
        <authorList>
            <person name="Floudas D."/>
            <person name="Bentzer J."/>
            <person name="Ahren D."/>
            <person name="Johansson T."/>
            <person name="Persson P."/>
            <person name="Tunlid A."/>
        </authorList>
    </citation>
    <scope>NUCLEOTIDE SEQUENCE [LARGE SCALE GENOMIC DNA]</scope>
    <source>
        <strain evidence="3 4">CBS 175.51</strain>
    </source>
</reference>
<keyword evidence="4" id="KW-1185">Reference proteome</keyword>
<dbReference type="Gene3D" id="3.40.970.10">
    <property type="entry name" value="Ribonuclease H1, N-terminal domain"/>
    <property type="match status" value="1"/>
</dbReference>
<evidence type="ECO:0000313" key="4">
    <source>
        <dbReference type="Proteomes" id="UP000541558"/>
    </source>
</evidence>
<dbReference type="AlphaFoldDB" id="A0A8H5F5J8"/>
<protein>
    <recommendedName>
        <fullName evidence="2">Ribonuclease H1 N-terminal domain-containing protein</fullName>
    </recommendedName>
</protein>
<feature type="region of interest" description="Disordered" evidence="1">
    <location>
        <begin position="88"/>
        <end position="122"/>
    </location>
</feature>
<evidence type="ECO:0000313" key="3">
    <source>
        <dbReference type="EMBL" id="KAF5324043.1"/>
    </source>
</evidence>
<name>A0A8H5F5J8_9AGAR</name>
<dbReference type="SUPFAM" id="SSF55658">
    <property type="entry name" value="L9 N-domain-like"/>
    <property type="match status" value="1"/>
</dbReference>
<evidence type="ECO:0000259" key="2">
    <source>
        <dbReference type="Pfam" id="PF01693"/>
    </source>
</evidence>
<dbReference type="Pfam" id="PF01693">
    <property type="entry name" value="Cauli_VI"/>
    <property type="match status" value="1"/>
</dbReference>
<accession>A0A8H5F5J8</accession>
<dbReference type="OrthoDB" id="3270804at2759"/>
<dbReference type="InterPro" id="IPR037056">
    <property type="entry name" value="RNase_H1_N_sf"/>
</dbReference>
<dbReference type="InterPro" id="IPR009027">
    <property type="entry name" value="Ribosomal_bL9/RNase_H1_N"/>
</dbReference>
<dbReference type="EMBL" id="JAACJK010000165">
    <property type="protein sequence ID" value="KAF5324043.1"/>
    <property type="molecule type" value="Genomic_DNA"/>
</dbReference>
<feature type="domain" description="Ribonuclease H1 N-terminal" evidence="2">
    <location>
        <begin position="190"/>
        <end position="231"/>
    </location>
</feature>
<dbReference type="Proteomes" id="UP000541558">
    <property type="component" value="Unassembled WGS sequence"/>
</dbReference>
<organism evidence="3 4">
    <name type="scientific">Ephemerocybe angulata</name>
    <dbReference type="NCBI Taxonomy" id="980116"/>
    <lineage>
        <taxon>Eukaryota</taxon>
        <taxon>Fungi</taxon>
        <taxon>Dikarya</taxon>
        <taxon>Basidiomycota</taxon>
        <taxon>Agaricomycotina</taxon>
        <taxon>Agaricomycetes</taxon>
        <taxon>Agaricomycetidae</taxon>
        <taxon>Agaricales</taxon>
        <taxon>Agaricineae</taxon>
        <taxon>Psathyrellaceae</taxon>
        <taxon>Ephemerocybe</taxon>
    </lineage>
</organism>
<proteinExistence type="predicted"/>
<dbReference type="InterPro" id="IPR011320">
    <property type="entry name" value="RNase_H1_N"/>
</dbReference>
<feature type="compositionally biased region" description="Low complexity" evidence="1">
    <location>
        <begin position="94"/>
        <end position="115"/>
    </location>
</feature>
<sequence length="254" mass="25471">MTARKNDTPATPPPSTTITLTQLMASLRTLGINVSSPHEEMLQESASSSTSPSPPGEPSATANAPAPLCMDALVTALRTLGVDVGNTTSRGSMPAGSSAAPAPAATAAPTAPHAHLSAGGRALSGLPPLPAGGTITSGTGAIASLSPASIPLGAAAGSAPRPQDTTNPISGFVCVNCNTHNLVRPARETWYVVTVGLQVGVFQGWHSTQPLVSSVSGACYRKYPSQEDAVAAFQEALDNGHVHSVAPINQAASL</sequence>
<feature type="region of interest" description="Disordered" evidence="1">
    <location>
        <begin position="31"/>
        <end position="64"/>
    </location>
</feature>